<evidence type="ECO:0000313" key="3">
    <source>
        <dbReference type="Proteomes" id="UP000655589"/>
    </source>
</evidence>
<dbReference type="AlphaFoldDB" id="A0A8H9L9A9"/>
<accession>A0A8H9L9A9</accession>
<feature type="transmembrane region" description="Helical" evidence="1">
    <location>
        <begin position="39"/>
        <end position="57"/>
    </location>
</feature>
<sequence>MSATALARPAVDLTGARITAAGLLRSEWTKLWSVRSLRLTLATAFVLLLGLSTYVVVEGRMLSGEVSEIPFSFTGVYPVGMLALVVLGVLAMAGEYAAGTIRTSLVAAPGRTGVVVAKAAVLVGVTTALGVLSSVLLYGLVQVTGTVPAAQGMSLLDPAMLGGVVGSTLMLPFGALFGVVLGLLVRSAAGAVTLYFTVFQMGPQVFPVLLPEPLAGVVDYMPLQAMDVVRTAGLSGEAYGVGTGVVVLAAWILVLGGAAWWLLRSRDV</sequence>
<feature type="transmembrane region" description="Helical" evidence="1">
    <location>
        <begin position="192"/>
        <end position="210"/>
    </location>
</feature>
<reference evidence="2" key="2">
    <citation type="submission" date="2020-09" db="EMBL/GenBank/DDBJ databases">
        <authorList>
            <person name="Sun Q."/>
            <person name="Ohkuma M."/>
        </authorList>
    </citation>
    <scope>NUCLEOTIDE SEQUENCE</scope>
    <source>
        <strain evidence="2">JCM 3051</strain>
    </source>
</reference>
<name>A0A8H9L9A9_9MICO</name>
<proteinExistence type="predicted"/>
<keyword evidence="1" id="KW-1133">Transmembrane helix</keyword>
<evidence type="ECO:0000256" key="1">
    <source>
        <dbReference type="SAM" id="Phobius"/>
    </source>
</evidence>
<dbReference type="RefSeq" id="WP_171104817.1">
    <property type="nucleotide sequence ID" value="NZ_BMPT01000021.1"/>
</dbReference>
<comment type="caution">
    <text evidence="2">The sequence shown here is derived from an EMBL/GenBank/DDBJ whole genome shotgun (WGS) entry which is preliminary data.</text>
</comment>
<feature type="transmembrane region" description="Helical" evidence="1">
    <location>
        <begin position="119"/>
        <end position="141"/>
    </location>
</feature>
<evidence type="ECO:0000313" key="2">
    <source>
        <dbReference type="EMBL" id="GGM40129.1"/>
    </source>
</evidence>
<reference evidence="2" key="1">
    <citation type="journal article" date="2014" name="Int. J. Syst. Evol. Microbiol.">
        <title>Complete genome sequence of Corynebacterium casei LMG S-19264T (=DSM 44701T), isolated from a smear-ripened cheese.</title>
        <authorList>
            <consortium name="US DOE Joint Genome Institute (JGI-PGF)"/>
            <person name="Walter F."/>
            <person name="Albersmeier A."/>
            <person name="Kalinowski J."/>
            <person name="Ruckert C."/>
        </authorList>
    </citation>
    <scope>NUCLEOTIDE SEQUENCE</scope>
    <source>
        <strain evidence="2">JCM 3051</strain>
    </source>
</reference>
<dbReference type="Proteomes" id="UP000655589">
    <property type="component" value="Unassembled WGS sequence"/>
</dbReference>
<keyword evidence="1" id="KW-0812">Transmembrane</keyword>
<organism evidence="2 3">
    <name type="scientific">Promicromonospora citrea</name>
    <dbReference type="NCBI Taxonomy" id="43677"/>
    <lineage>
        <taxon>Bacteria</taxon>
        <taxon>Bacillati</taxon>
        <taxon>Actinomycetota</taxon>
        <taxon>Actinomycetes</taxon>
        <taxon>Micrococcales</taxon>
        <taxon>Promicromonosporaceae</taxon>
        <taxon>Promicromonospora</taxon>
    </lineage>
</organism>
<feature type="transmembrane region" description="Helical" evidence="1">
    <location>
        <begin position="238"/>
        <end position="263"/>
    </location>
</feature>
<dbReference type="EMBL" id="BMPT01000021">
    <property type="protein sequence ID" value="GGM40129.1"/>
    <property type="molecule type" value="Genomic_DNA"/>
</dbReference>
<feature type="transmembrane region" description="Helical" evidence="1">
    <location>
        <begin position="161"/>
        <end position="185"/>
    </location>
</feature>
<keyword evidence="3" id="KW-1185">Reference proteome</keyword>
<gene>
    <name evidence="2" type="ORF">GCM10010102_39650</name>
</gene>
<protein>
    <submittedName>
        <fullName evidence="2">ABC transporter permease</fullName>
    </submittedName>
</protein>
<feature type="transmembrane region" description="Helical" evidence="1">
    <location>
        <begin position="77"/>
        <end position="98"/>
    </location>
</feature>
<keyword evidence="1" id="KW-0472">Membrane</keyword>